<proteinExistence type="predicted"/>
<dbReference type="InterPro" id="IPR050312">
    <property type="entry name" value="IolE/XylAMocC-like"/>
</dbReference>
<name>A0A4U9HIN0_SERRU</name>
<protein>
    <submittedName>
        <fullName evidence="2">Inosose dehydratase</fullName>
        <ecNumber evidence="2">4.2.1.44</ecNumber>
    </submittedName>
</protein>
<organism evidence="2 3">
    <name type="scientific">Serratia rubidaea</name>
    <name type="common">Serratia marinorubra</name>
    <dbReference type="NCBI Taxonomy" id="61652"/>
    <lineage>
        <taxon>Bacteria</taxon>
        <taxon>Pseudomonadati</taxon>
        <taxon>Pseudomonadota</taxon>
        <taxon>Gammaproteobacteria</taxon>
        <taxon>Enterobacterales</taxon>
        <taxon>Yersiniaceae</taxon>
        <taxon>Serratia</taxon>
    </lineage>
</organism>
<evidence type="ECO:0000259" key="1">
    <source>
        <dbReference type="Pfam" id="PF01261"/>
    </source>
</evidence>
<dbReference type="InterPro" id="IPR013022">
    <property type="entry name" value="Xyl_isomerase-like_TIM-brl"/>
</dbReference>
<dbReference type="AlphaFoldDB" id="A0A4U9HIN0"/>
<dbReference type="InterPro" id="IPR030823">
    <property type="entry name" value="IolE/MocC"/>
</dbReference>
<dbReference type="Proteomes" id="UP000307968">
    <property type="component" value="Chromosome"/>
</dbReference>
<dbReference type="Gene3D" id="3.20.20.150">
    <property type="entry name" value="Divalent-metal-dependent TIM barrel enzymes"/>
    <property type="match status" value="1"/>
</dbReference>
<dbReference type="PANTHER" id="PTHR12110:SF41">
    <property type="entry name" value="INOSOSE DEHYDRATASE"/>
    <property type="match status" value="1"/>
</dbReference>
<accession>A0A4U9HIN0</accession>
<dbReference type="SUPFAM" id="SSF51658">
    <property type="entry name" value="Xylose isomerase-like"/>
    <property type="match status" value="1"/>
</dbReference>
<dbReference type="Pfam" id="PF01261">
    <property type="entry name" value="AP_endonuc_2"/>
    <property type="match status" value="1"/>
</dbReference>
<gene>
    <name evidence="2" type="primary">iolE_1</name>
    <name evidence="2" type="ORF">NCTC12971_02939</name>
</gene>
<dbReference type="NCBIfam" id="TIGR04379">
    <property type="entry name" value="myo_inos_iolE"/>
    <property type="match status" value="1"/>
</dbReference>
<dbReference type="EC" id="4.2.1.44" evidence="2"/>
<reference evidence="2 3" key="1">
    <citation type="submission" date="2019-05" db="EMBL/GenBank/DDBJ databases">
        <authorList>
            <consortium name="Pathogen Informatics"/>
        </authorList>
    </citation>
    <scope>NUCLEOTIDE SEQUENCE [LARGE SCALE GENOMIC DNA]</scope>
    <source>
        <strain evidence="2 3">NCTC12971</strain>
    </source>
</reference>
<evidence type="ECO:0000313" key="2">
    <source>
        <dbReference type="EMBL" id="VTP63036.1"/>
    </source>
</evidence>
<dbReference type="PANTHER" id="PTHR12110">
    <property type="entry name" value="HYDROXYPYRUVATE ISOMERASE"/>
    <property type="match status" value="1"/>
</dbReference>
<dbReference type="InterPro" id="IPR036237">
    <property type="entry name" value="Xyl_isomerase-like_sf"/>
</dbReference>
<dbReference type="EMBL" id="LR590463">
    <property type="protein sequence ID" value="VTP63036.1"/>
    <property type="molecule type" value="Genomic_DNA"/>
</dbReference>
<keyword evidence="2" id="KW-0456">Lyase</keyword>
<feature type="domain" description="Xylose isomerase-like TIM barrel" evidence="1">
    <location>
        <begin position="36"/>
        <end position="294"/>
    </location>
</feature>
<sequence length="303" mass="33850">MMDITRRIRIGVSPLSWTNDVLQDLGDEIPLATCLHEAAAAGYQGIELGRKFPRTPQALRPLLDAAGLRLASGWFNGFLAERDTVEELAAVHEHAQLLQALGCEVMVYGECGAMPGDAPLDLPLSRSPPLSQVHVAEYAARVSDFARRIRQRYGLRLAYHHHLMMLVERDDEVHDFLQACDEQVGIVLDCGHAAAAGVDIARLIERYGTRIVHVHLKDVRGDVLQAVLAQNMSFNQAVRQGLFTVPGEGVVDYRPVIDFLRAFAYHGWIIIEAEQDPRQAPPLVTVSRARDWVRRQIERQEAD</sequence>
<evidence type="ECO:0000313" key="3">
    <source>
        <dbReference type="Proteomes" id="UP000307968"/>
    </source>
</evidence>
<dbReference type="GO" id="GO:0050114">
    <property type="term" value="F:myo-inosose-2 dehydratase activity"/>
    <property type="evidence" value="ECO:0007669"/>
    <property type="project" value="UniProtKB-EC"/>
</dbReference>